<feature type="region of interest" description="Disordered" evidence="1">
    <location>
        <begin position="1"/>
        <end position="23"/>
    </location>
</feature>
<dbReference type="AlphaFoldDB" id="A0AAN7UW69"/>
<gene>
    <name evidence="2" type="ORF">RRF57_009780</name>
</gene>
<organism evidence="2 3">
    <name type="scientific">Xylaria bambusicola</name>
    <dbReference type="NCBI Taxonomy" id="326684"/>
    <lineage>
        <taxon>Eukaryota</taxon>
        <taxon>Fungi</taxon>
        <taxon>Dikarya</taxon>
        <taxon>Ascomycota</taxon>
        <taxon>Pezizomycotina</taxon>
        <taxon>Sordariomycetes</taxon>
        <taxon>Xylariomycetidae</taxon>
        <taxon>Xylariales</taxon>
        <taxon>Xylariaceae</taxon>
        <taxon>Xylaria</taxon>
    </lineage>
</organism>
<sequence length="98" mass="11437">MLMCEQRSRAKSPGRYDGVQRGGVGYRQSYSRNASEETIGYGSRNRNTDALNRNLAQRLQLHRFMYGRDDGWPEPVKWICYCCHLPISSFRQTKMSKI</sequence>
<evidence type="ECO:0000313" key="3">
    <source>
        <dbReference type="Proteomes" id="UP001305414"/>
    </source>
</evidence>
<evidence type="ECO:0000256" key="1">
    <source>
        <dbReference type="SAM" id="MobiDB-lite"/>
    </source>
</evidence>
<dbReference type="EMBL" id="JAWHQM010000038">
    <property type="protein sequence ID" value="KAK5634066.1"/>
    <property type="molecule type" value="Genomic_DNA"/>
</dbReference>
<evidence type="ECO:0000313" key="2">
    <source>
        <dbReference type="EMBL" id="KAK5634066.1"/>
    </source>
</evidence>
<proteinExistence type="predicted"/>
<protein>
    <submittedName>
        <fullName evidence="2">Uncharacterized protein</fullName>
    </submittedName>
</protein>
<keyword evidence="3" id="KW-1185">Reference proteome</keyword>
<name>A0AAN7UW69_9PEZI</name>
<accession>A0AAN7UW69</accession>
<reference evidence="2 3" key="1">
    <citation type="submission" date="2023-10" db="EMBL/GenBank/DDBJ databases">
        <title>Draft genome sequence of Xylaria bambusicola isolate GMP-LS, the root and basal stem rot pathogen of sugarcane in Indonesia.</title>
        <authorList>
            <person name="Selvaraj P."/>
            <person name="Muralishankar V."/>
            <person name="Muruganantham S."/>
            <person name="Sp S."/>
            <person name="Haryani S."/>
            <person name="Lau K.J.X."/>
            <person name="Naqvi N.I."/>
        </authorList>
    </citation>
    <scope>NUCLEOTIDE SEQUENCE [LARGE SCALE GENOMIC DNA]</scope>
    <source>
        <strain evidence="2">GMP-LS</strain>
    </source>
</reference>
<dbReference type="Proteomes" id="UP001305414">
    <property type="component" value="Unassembled WGS sequence"/>
</dbReference>
<comment type="caution">
    <text evidence="2">The sequence shown here is derived from an EMBL/GenBank/DDBJ whole genome shotgun (WGS) entry which is preliminary data.</text>
</comment>